<reference evidence="1 2" key="1">
    <citation type="journal article" date="2015" name="Nature">
        <title>rRNA introns, odd ribosomes, and small enigmatic genomes across a large radiation of phyla.</title>
        <authorList>
            <person name="Brown C.T."/>
            <person name="Hug L.A."/>
            <person name="Thomas B.C."/>
            <person name="Sharon I."/>
            <person name="Castelle C.J."/>
            <person name="Singh A."/>
            <person name="Wilkins M.J."/>
            <person name="Williams K.H."/>
            <person name="Banfield J.F."/>
        </authorList>
    </citation>
    <scope>NUCLEOTIDE SEQUENCE [LARGE SCALE GENOMIC DNA]</scope>
</reference>
<dbReference type="EMBL" id="LCIH01000017">
    <property type="protein sequence ID" value="KKT51062.1"/>
    <property type="molecule type" value="Genomic_DNA"/>
</dbReference>
<dbReference type="STRING" id="1618387.UW44_C0017G0012"/>
<protein>
    <submittedName>
        <fullName evidence="1">Uncharacterized protein</fullName>
    </submittedName>
</protein>
<accession>A0A0G1K453</accession>
<evidence type="ECO:0000313" key="2">
    <source>
        <dbReference type="Proteomes" id="UP000034006"/>
    </source>
</evidence>
<comment type="caution">
    <text evidence="1">The sequence shown here is derived from an EMBL/GenBank/DDBJ whole genome shotgun (WGS) entry which is preliminary data.</text>
</comment>
<proteinExistence type="predicted"/>
<name>A0A0G1K453_9BACT</name>
<gene>
    <name evidence="1" type="ORF">UW44_C0017G0012</name>
</gene>
<evidence type="ECO:0000313" key="1">
    <source>
        <dbReference type="EMBL" id="KKT51062.1"/>
    </source>
</evidence>
<sequence length="66" mass="7923">MNNENNFKTHTSALSYFEKIAQSEKARFLCTQRIFRCKTGRILRWQNCDPFFKKDEAQSRVKLFSN</sequence>
<dbReference type="AlphaFoldDB" id="A0A0G1K453"/>
<organism evidence="1 2">
    <name type="scientific">Candidatus Collierbacteria bacterium GW2011_GWB2_44_22</name>
    <dbReference type="NCBI Taxonomy" id="1618387"/>
    <lineage>
        <taxon>Bacteria</taxon>
        <taxon>Candidatus Collieribacteriota</taxon>
    </lineage>
</organism>
<dbReference type="Proteomes" id="UP000034006">
    <property type="component" value="Unassembled WGS sequence"/>
</dbReference>